<proteinExistence type="predicted"/>
<dbReference type="InterPro" id="IPR011033">
    <property type="entry name" value="PRC_barrel-like_sf"/>
</dbReference>
<evidence type="ECO:0000313" key="2">
    <source>
        <dbReference type="EMBL" id="TFD26673.1"/>
    </source>
</evidence>
<accession>A0A4R8ZGW6</accession>
<dbReference type="InterPro" id="IPR027275">
    <property type="entry name" value="PRC-brl_dom"/>
</dbReference>
<gene>
    <name evidence="2" type="ORF">E3T27_07865</name>
</gene>
<comment type="caution">
    <text evidence="2">The sequence shown here is derived from an EMBL/GenBank/DDBJ whole genome shotgun (WGS) entry which is preliminary data.</text>
</comment>
<keyword evidence="3" id="KW-1185">Reference proteome</keyword>
<dbReference type="EMBL" id="SOGT01000008">
    <property type="protein sequence ID" value="TFD26673.1"/>
    <property type="molecule type" value="Genomic_DNA"/>
</dbReference>
<dbReference type="AlphaFoldDB" id="A0A4R8ZGW6"/>
<name>A0A4R8ZGW6_9MICO</name>
<organism evidence="2 3">
    <name type="scientific">Cryobacterium lyxosi</name>
    <dbReference type="NCBI Taxonomy" id="1259228"/>
    <lineage>
        <taxon>Bacteria</taxon>
        <taxon>Bacillati</taxon>
        <taxon>Actinomycetota</taxon>
        <taxon>Actinomycetes</taxon>
        <taxon>Micrococcales</taxon>
        <taxon>Microbacteriaceae</taxon>
        <taxon>Cryobacterium</taxon>
    </lineage>
</organism>
<sequence length="142" mass="16072">MTSAERSKLVRLQDTHMTIAATDSDIRGHRVLDKDGNNLGKVDALLIDEQEEKVRFFEVATGGFLGINKDKSFIPVDAITNIGDKDVHLNLLTETVAGSPPYDPDLVDDNVFFYETYGYYGFLPYWGTGYVYPPYPYYPGRY</sequence>
<feature type="domain" description="PRC-barrel" evidence="1">
    <location>
        <begin position="23"/>
        <end position="91"/>
    </location>
</feature>
<dbReference type="OrthoDB" id="4738165at2"/>
<dbReference type="InterPro" id="IPR014747">
    <property type="entry name" value="Bac_photo_RC_H_C"/>
</dbReference>
<evidence type="ECO:0000259" key="1">
    <source>
        <dbReference type="Pfam" id="PF05239"/>
    </source>
</evidence>
<dbReference type="GO" id="GO:0030077">
    <property type="term" value="C:plasma membrane light-harvesting complex"/>
    <property type="evidence" value="ECO:0007669"/>
    <property type="project" value="InterPro"/>
</dbReference>
<dbReference type="PANTHER" id="PTHR36505:SF1">
    <property type="entry name" value="BLR1072 PROTEIN"/>
    <property type="match status" value="1"/>
</dbReference>
<dbReference type="Proteomes" id="UP000298424">
    <property type="component" value="Unassembled WGS sequence"/>
</dbReference>
<evidence type="ECO:0000313" key="3">
    <source>
        <dbReference type="Proteomes" id="UP000298424"/>
    </source>
</evidence>
<dbReference type="GO" id="GO:0019684">
    <property type="term" value="P:photosynthesis, light reaction"/>
    <property type="evidence" value="ECO:0007669"/>
    <property type="project" value="InterPro"/>
</dbReference>
<dbReference type="Gene3D" id="3.90.50.10">
    <property type="entry name" value="Photosynthetic Reaction Center, subunit H, domain 2"/>
    <property type="match status" value="1"/>
</dbReference>
<protein>
    <submittedName>
        <fullName evidence="2">PRC-barrel domain containing protein</fullName>
    </submittedName>
</protein>
<dbReference type="SUPFAM" id="SSF50346">
    <property type="entry name" value="PRC-barrel domain"/>
    <property type="match status" value="1"/>
</dbReference>
<dbReference type="Pfam" id="PF05239">
    <property type="entry name" value="PRC"/>
    <property type="match status" value="1"/>
</dbReference>
<dbReference type="PANTHER" id="PTHR36505">
    <property type="entry name" value="BLR1072 PROTEIN"/>
    <property type="match status" value="1"/>
</dbReference>
<reference evidence="2 3" key="1">
    <citation type="submission" date="2019-03" db="EMBL/GenBank/DDBJ databases">
        <title>Genomics of glacier-inhabiting Cryobacterium strains.</title>
        <authorList>
            <person name="Liu Q."/>
            <person name="Xin Y.-H."/>
        </authorList>
    </citation>
    <scope>NUCLEOTIDE SEQUENCE [LARGE SCALE GENOMIC DNA]</scope>
    <source>
        <strain evidence="2 3">TMT1-1</strain>
    </source>
</reference>
<dbReference type="RefSeq" id="WP_134572151.1">
    <property type="nucleotide sequence ID" value="NZ_SOGT01000008.1"/>
</dbReference>